<dbReference type="InterPro" id="IPR052056">
    <property type="entry name" value="Mono-ARTD/PARP"/>
</dbReference>
<keyword evidence="12" id="KW-1185">Reference proteome</keyword>
<dbReference type="SUPFAM" id="SSF52949">
    <property type="entry name" value="Macro domain-like"/>
    <property type="match status" value="3"/>
</dbReference>
<comment type="caution">
    <text evidence="7">Lacks conserved residue(s) required for the propagation of feature annotation.</text>
</comment>
<feature type="domain" description="Macro" evidence="10">
    <location>
        <begin position="249"/>
        <end position="437"/>
    </location>
</feature>
<evidence type="ECO:0000259" key="9">
    <source>
        <dbReference type="PROSITE" id="PS50237"/>
    </source>
</evidence>
<dbReference type="AlphaFoldDB" id="A0A9D4FZA7"/>
<keyword evidence="2" id="KW-0328">Glycosyltransferase</keyword>
<organism evidence="11 12">
    <name type="scientific">Dreissena polymorpha</name>
    <name type="common">Zebra mussel</name>
    <name type="synonym">Mytilus polymorpha</name>
    <dbReference type="NCBI Taxonomy" id="45954"/>
    <lineage>
        <taxon>Eukaryota</taxon>
        <taxon>Metazoa</taxon>
        <taxon>Spiralia</taxon>
        <taxon>Lophotrochozoa</taxon>
        <taxon>Mollusca</taxon>
        <taxon>Bivalvia</taxon>
        <taxon>Autobranchia</taxon>
        <taxon>Heteroconchia</taxon>
        <taxon>Euheterodonta</taxon>
        <taxon>Imparidentia</taxon>
        <taxon>Neoheterodontei</taxon>
        <taxon>Myida</taxon>
        <taxon>Dreissenoidea</taxon>
        <taxon>Dreissenidae</taxon>
        <taxon>Dreissena</taxon>
    </lineage>
</organism>
<evidence type="ECO:0000256" key="7">
    <source>
        <dbReference type="PROSITE-ProRule" id="PRU00104"/>
    </source>
</evidence>
<dbReference type="SUPFAM" id="SSF56204">
    <property type="entry name" value="Hect, E3 ligase catalytic domain"/>
    <property type="match status" value="1"/>
</dbReference>
<dbReference type="GO" id="GO:0016757">
    <property type="term" value="F:glycosyltransferase activity"/>
    <property type="evidence" value="ECO:0007669"/>
    <property type="project" value="UniProtKB-KW"/>
</dbReference>
<evidence type="ECO:0000259" key="10">
    <source>
        <dbReference type="PROSITE" id="PS51154"/>
    </source>
</evidence>
<evidence type="ECO:0000256" key="5">
    <source>
        <dbReference type="ARBA" id="ARBA00023027"/>
    </source>
</evidence>
<feature type="non-terminal residue" evidence="11">
    <location>
        <position position="1076"/>
    </location>
</feature>
<reference evidence="11" key="1">
    <citation type="journal article" date="2019" name="bioRxiv">
        <title>The Genome of the Zebra Mussel, Dreissena polymorpha: A Resource for Invasive Species Research.</title>
        <authorList>
            <person name="McCartney M.A."/>
            <person name="Auch B."/>
            <person name="Kono T."/>
            <person name="Mallez S."/>
            <person name="Zhang Y."/>
            <person name="Obille A."/>
            <person name="Becker A."/>
            <person name="Abrahante J.E."/>
            <person name="Garbe J."/>
            <person name="Badalamenti J.P."/>
            <person name="Herman A."/>
            <person name="Mangelson H."/>
            <person name="Liachko I."/>
            <person name="Sullivan S."/>
            <person name="Sone E.D."/>
            <person name="Koren S."/>
            <person name="Silverstein K.A.T."/>
            <person name="Beckman K.B."/>
            <person name="Gohl D.M."/>
        </authorList>
    </citation>
    <scope>NUCLEOTIDE SEQUENCE</scope>
    <source>
        <strain evidence="11">Duluth1</strain>
        <tissue evidence="11">Whole animal</tissue>
    </source>
</reference>
<comment type="caution">
    <text evidence="11">The sequence shown here is derived from an EMBL/GenBank/DDBJ whole genome shotgun (WGS) entry which is preliminary data.</text>
</comment>
<dbReference type="GO" id="GO:0010629">
    <property type="term" value="P:negative regulation of gene expression"/>
    <property type="evidence" value="ECO:0007669"/>
    <property type="project" value="TreeGrafter"/>
</dbReference>
<dbReference type="SMART" id="SM00506">
    <property type="entry name" value="A1pp"/>
    <property type="match status" value="2"/>
</dbReference>
<evidence type="ECO:0000313" key="12">
    <source>
        <dbReference type="Proteomes" id="UP000828390"/>
    </source>
</evidence>
<evidence type="ECO:0000256" key="4">
    <source>
        <dbReference type="ARBA" id="ARBA00022786"/>
    </source>
</evidence>
<keyword evidence="3" id="KW-0808">Transferase</keyword>
<dbReference type="InterPro" id="IPR035983">
    <property type="entry name" value="Hect_E3_ubiquitin_ligase"/>
</dbReference>
<evidence type="ECO:0000256" key="2">
    <source>
        <dbReference type="ARBA" id="ARBA00022676"/>
    </source>
</evidence>
<dbReference type="GO" id="GO:0005737">
    <property type="term" value="C:cytoplasm"/>
    <property type="evidence" value="ECO:0007669"/>
    <property type="project" value="TreeGrafter"/>
</dbReference>
<dbReference type="Gene3D" id="3.40.220.10">
    <property type="entry name" value="Leucine Aminopeptidase, subunit E, domain 1"/>
    <property type="match status" value="2"/>
</dbReference>
<dbReference type="InterPro" id="IPR002589">
    <property type="entry name" value="Macro_dom"/>
</dbReference>
<dbReference type="GO" id="GO:0004842">
    <property type="term" value="F:ubiquitin-protein transferase activity"/>
    <property type="evidence" value="ECO:0007669"/>
    <property type="project" value="InterPro"/>
</dbReference>
<dbReference type="InterPro" id="IPR000569">
    <property type="entry name" value="HECT_dom"/>
</dbReference>
<dbReference type="Proteomes" id="UP000828390">
    <property type="component" value="Unassembled WGS sequence"/>
</dbReference>
<feature type="domain" description="HECT" evidence="9">
    <location>
        <begin position="961"/>
        <end position="1076"/>
    </location>
</feature>
<dbReference type="PANTHER" id="PTHR14453">
    <property type="entry name" value="PARP/ZINC FINGER CCCH TYPE DOMAIN CONTAINING PROTEIN"/>
    <property type="match status" value="1"/>
</dbReference>
<feature type="compositionally biased region" description="Basic and acidic residues" evidence="8">
    <location>
        <begin position="864"/>
        <end position="873"/>
    </location>
</feature>
<feature type="domain" description="Macro" evidence="10">
    <location>
        <begin position="448"/>
        <end position="633"/>
    </location>
</feature>
<keyword evidence="6" id="KW-0539">Nucleus</keyword>
<gene>
    <name evidence="11" type="ORF">DPMN_136153</name>
</gene>
<dbReference type="GO" id="GO:0003714">
    <property type="term" value="F:transcription corepressor activity"/>
    <property type="evidence" value="ECO:0007669"/>
    <property type="project" value="TreeGrafter"/>
</dbReference>
<dbReference type="InterPro" id="IPR043472">
    <property type="entry name" value="Macro_dom-like"/>
</dbReference>
<dbReference type="PANTHER" id="PTHR14453:SF67">
    <property type="entry name" value="POLY [ADP-RIBOSE] POLYMERASE"/>
    <property type="match status" value="1"/>
</dbReference>
<sequence>MEKHFTHKGSHNSTIGAMFTLTDVGVEMPWSVLSHFNIVEYLKSENIIVVENKDNTDDARIIMNAPNKEADVGGKVIASWLNSEGRGIYLVKGDLLALHVDTIIILTTNVLFPLFEAKGFRNDSQLSIKDTKFPIGHVFFSGNTPERCLVVVQNASKRRDDATWDDQLRSCFRNAFQKIAEKGLSKVAIHASVIDETNVPYFLKAFVETSVQWNFVSYICCQSFEEIVPTHNVIQQSLLLGQHNLRRNLRFDNVQGFRKIAVEIREGSIVEQEADVLVNTVDKSLDLQNGQLSKLFYEKAGKEIEDECKQFHPKGLQFGQCAVTSAGLLKKNGVHQILHCALPDYNKTQFEQDIRQMVKLCLLNADLKASKSIAFPSLGMGTLGYPISETQYAMLQAVEEYQFEAVSSNIETVIFVVFEKNKEQENKNYERFLKNRSALFPEHNMKRKRELLTVGFHKIAVKIRKGSIVEQQVDVLVNTVDTSLDLNKGQVSKLIYEHCGKRIQDECHKSCPNGLPQRNCTVTSAGDLAKIGVKRIVHCVLPVFNKTVFEKDVKDLVKLCLMHANKQSCKSIAFPSIGMGKLGYPVLETKYAMLQAVEEYQYEALFSTLETVVFVVLEDDMYEQYLRIQGDGFQPKNKSVLDVGFPGISRVIDTVKIHVTSSLVKNCLPVSAIIFNVTVDDNVGEVDVCLARGHIVLLSSPTHITVKHAIEMCIEAKVMDVVFCICKGTDDTVGSILSAVETSNKKGHVRTVYILLTEQELLEKAQNNYYAWYPLLTAWTKTKDENLQCSMRVMALKEEADDVFTKCQQILSPKESKQDTGFLACRHVSDYEVSSEMVEDPEKHSFLACRHVSDYEVSSEMVEDPEKHSETQHHQTQPVPDMVEILDSEDEELQIALIESLESSEAIVNLPDIQTDLDPEDNLQSVLKAFQVGTVDKESVTKLLVMRSDVLNTALKGLNRKKINFKSSLYVKFSGEIGEDQGGPRREFFRLALKALQDSGFFEGPETTKIFSHNISLLDTDQYRVIGRLVALSLVHGGPGIHFLHPDLYNLMVGKPSKMEDLEELLPATTCDMLQQ</sequence>
<comment type="subcellular location">
    <subcellularLocation>
        <location evidence="1">Nucleus</location>
    </subcellularLocation>
</comment>
<evidence type="ECO:0000256" key="3">
    <source>
        <dbReference type="ARBA" id="ARBA00022679"/>
    </source>
</evidence>
<dbReference type="Pfam" id="PF01661">
    <property type="entry name" value="Macro"/>
    <property type="match status" value="2"/>
</dbReference>
<evidence type="ECO:0000256" key="1">
    <source>
        <dbReference type="ARBA" id="ARBA00004123"/>
    </source>
</evidence>
<evidence type="ECO:0000256" key="8">
    <source>
        <dbReference type="SAM" id="MobiDB-lite"/>
    </source>
</evidence>
<proteinExistence type="predicted"/>
<name>A0A9D4FZA7_DREPO</name>
<dbReference type="PROSITE" id="PS50237">
    <property type="entry name" value="HECT"/>
    <property type="match status" value="1"/>
</dbReference>
<accession>A0A9D4FZA7</accession>
<dbReference type="EMBL" id="JAIWYP010000006">
    <property type="protein sequence ID" value="KAH3807805.1"/>
    <property type="molecule type" value="Genomic_DNA"/>
</dbReference>
<dbReference type="GO" id="GO:0005634">
    <property type="term" value="C:nucleus"/>
    <property type="evidence" value="ECO:0007669"/>
    <property type="project" value="UniProtKB-SubCell"/>
</dbReference>
<reference evidence="11" key="2">
    <citation type="submission" date="2020-11" db="EMBL/GenBank/DDBJ databases">
        <authorList>
            <person name="McCartney M.A."/>
            <person name="Auch B."/>
            <person name="Kono T."/>
            <person name="Mallez S."/>
            <person name="Becker A."/>
            <person name="Gohl D.M."/>
            <person name="Silverstein K.A.T."/>
            <person name="Koren S."/>
            <person name="Bechman K.B."/>
            <person name="Herman A."/>
            <person name="Abrahante J.E."/>
            <person name="Garbe J."/>
        </authorList>
    </citation>
    <scope>NUCLEOTIDE SEQUENCE</scope>
    <source>
        <strain evidence="11">Duluth1</strain>
        <tissue evidence="11">Whole animal</tissue>
    </source>
</reference>
<protein>
    <submittedName>
        <fullName evidence="11">Uncharacterized protein</fullName>
    </submittedName>
</protein>
<dbReference type="Gene3D" id="3.90.1750.10">
    <property type="entry name" value="Hect, E3 ligase catalytic domains"/>
    <property type="match status" value="1"/>
</dbReference>
<evidence type="ECO:0000313" key="11">
    <source>
        <dbReference type="EMBL" id="KAH3807805.1"/>
    </source>
</evidence>
<keyword evidence="4 7" id="KW-0833">Ubl conjugation pathway</keyword>
<evidence type="ECO:0000256" key="6">
    <source>
        <dbReference type="ARBA" id="ARBA00023242"/>
    </source>
</evidence>
<keyword evidence="5" id="KW-0520">NAD</keyword>
<feature type="region of interest" description="Disordered" evidence="8">
    <location>
        <begin position="858"/>
        <end position="878"/>
    </location>
</feature>
<dbReference type="PROSITE" id="PS51154">
    <property type="entry name" value="MACRO"/>
    <property type="match status" value="2"/>
</dbReference>